<dbReference type="GeneID" id="107267355"/>
<dbReference type="RefSeq" id="XP_015594433.1">
    <property type="nucleotide sequence ID" value="XM_015738947.2"/>
</dbReference>
<evidence type="ECO:0000256" key="5">
    <source>
        <dbReference type="ARBA" id="ARBA00022723"/>
    </source>
</evidence>
<evidence type="ECO:0000256" key="13">
    <source>
        <dbReference type="ARBA" id="ARBA00023180"/>
    </source>
</evidence>
<dbReference type="GO" id="GO:0031418">
    <property type="term" value="F:L-ascorbic acid binding"/>
    <property type="evidence" value="ECO:0007669"/>
    <property type="project" value="InterPro"/>
</dbReference>
<dbReference type="SMART" id="SM00702">
    <property type="entry name" value="P4Hc"/>
    <property type="match status" value="1"/>
</dbReference>
<dbReference type="GO" id="GO:0032963">
    <property type="term" value="P:collagen metabolic process"/>
    <property type="evidence" value="ECO:0007669"/>
    <property type="project" value="InterPro"/>
</dbReference>
<keyword evidence="9" id="KW-0256">Endoplasmic reticulum</keyword>
<evidence type="ECO:0000256" key="8">
    <source>
        <dbReference type="ARBA" id="ARBA00022803"/>
    </source>
</evidence>
<evidence type="ECO:0000256" key="11">
    <source>
        <dbReference type="ARBA" id="ARBA00023002"/>
    </source>
</evidence>
<comment type="similarity">
    <text evidence="3">Belongs to the leprecan family.</text>
</comment>
<keyword evidence="10" id="KW-0223">Dioxygenase</keyword>
<dbReference type="PANTHER" id="PTHR14049">
    <property type="entry name" value="LEPRECAN 1"/>
    <property type="match status" value="1"/>
</dbReference>
<evidence type="ECO:0000256" key="10">
    <source>
        <dbReference type="ARBA" id="ARBA00022964"/>
    </source>
</evidence>
<dbReference type="GO" id="GO:0019797">
    <property type="term" value="F:procollagen-proline 3-dioxygenase activity"/>
    <property type="evidence" value="ECO:0007669"/>
    <property type="project" value="UniProtKB-EC"/>
</dbReference>
<dbReference type="Pfam" id="PF13640">
    <property type="entry name" value="2OG-FeII_Oxy_3"/>
    <property type="match status" value="1"/>
</dbReference>
<dbReference type="PROSITE" id="PS51471">
    <property type="entry name" value="FE2OG_OXY"/>
    <property type="match status" value="1"/>
</dbReference>
<feature type="signal peptide" evidence="14">
    <location>
        <begin position="1"/>
        <end position="17"/>
    </location>
</feature>
<keyword evidence="8" id="KW-0802">TPR repeat</keyword>
<dbReference type="InterPro" id="IPR039575">
    <property type="entry name" value="P3H"/>
</dbReference>
<evidence type="ECO:0000256" key="4">
    <source>
        <dbReference type="ARBA" id="ARBA00012262"/>
    </source>
</evidence>
<evidence type="ECO:0000256" key="9">
    <source>
        <dbReference type="ARBA" id="ARBA00022824"/>
    </source>
</evidence>
<name>A0AAJ7BUA6_CEPCN</name>
<evidence type="ECO:0000259" key="15">
    <source>
        <dbReference type="PROSITE" id="PS51471"/>
    </source>
</evidence>
<dbReference type="GO" id="GO:0005506">
    <property type="term" value="F:iron ion binding"/>
    <property type="evidence" value="ECO:0007669"/>
    <property type="project" value="InterPro"/>
</dbReference>
<keyword evidence="11" id="KW-0560">Oxidoreductase</keyword>
<evidence type="ECO:0000256" key="7">
    <source>
        <dbReference type="ARBA" id="ARBA00022737"/>
    </source>
</evidence>
<dbReference type="InterPro" id="IPR056585">
    <property type="entry name" value="Leprecan_dom"/>
</dbReference>
<evidence type="ECO:0000256" key="3">
    <source>
        <dbReference type="ARBA" id="ARBA00006487"/>
    </source>
</evidence>
<dbReference type="InterPro" id="IPR044862">
    <property type="entry name" value="Pro_4_hyd_alph_FE2OG_OXY"/>
</dbReference>
<organism evidence="16 17">
    <name type="scientific">Cephus cinctus</name>
    <name type="common">Wheat stem sawfly</name>
    <dbReference type="NCBI Taxonomy" id="211228"/>
    <lineage>
        <taxon>Eukaryota</taxon>
        <taxon>Metazoa</taxon>
        <taxon>Ecdysozoa</taxon>
        <taxon>Arthropoda</taxon>
        <taxon>Hexapoda</taxon>
        <taxon>Insecta</taxon>
        <taxon>Pterygota</taxon>
        <taxon>Neoptera</taxon>
        <taxon>Endopterygota</taxon>
        <taxon>Hymenoptera</taxon>
        <taxon>Cephoidea</taxon>
        <taxon>Cephidae</taxon>
        <taxon>Cephus</taxon>
    </lineage>
</organism>
<dbReference type="AlphaFoldDB" id="A0AAJ7BUA6"/>
<keyword evidence="6 14" id="KW-0732">Signal</keyword>
<evidence type="ECO:0000256" key="6">
    <source>
        <dbReference type="ARBA" id="ARBA00022729"/>
    </source>
</evidence>
<comment type="cofactor">
    <cofactor evidence="2">
        <name>Fe cation</name>
        <dbReference type="ChEBI" id="CHEBI:24875"/>
    </cofactor>
</comment>
<feature type="chain" id="PRO_5042602024" description="procollagen-proline 3-dioxygenase" evidence="14">
    <location>
        <begin position="18"/>
        <end position="748"/>
    </location>
</feature>
<dbReference type="EC" id="1.14.11.7" evidence="4"/>
<gene>
    <name evidence="17" type="primary">LOC107267355</name>
</gene>
<dbReference type="Pfam" id="PF23557">
    <property type="entry name" value="TPR_leprecan"/>
    <property type="match status" value="1"/>
</dbReference>
<evidence type="ECO:0000256" key="12">
    <source>
        <dbReference type="ARBA" id="ARBA00023004"/>
    </source>
</evidence>
<dbReference type="InterPro" id="IPR006620">
    <property type="entry name" value="Pro_4_hyd_alph"/>
</dbReference>
<reference evidence="17" key="1">
    <citation type="submission" date="2025-08" db="UniProtKB">
        <authorList>
            <consortium name="RefSeq"/>
        </authorList>
    </citation>
    <scope>IDENTIFICATION</scope>
</reference>
<evidence type="ECO:0000313" key="16">
    <source>
        <dbReference type="Proteomes" id="UP000694920"/>
    </source>
</evidence>
<keyword evidence="16" id="KW-1185">Reference proteome</keyword>
<dbReference type="InterPro" id="IPR011990">
    <property type="entry name" value="TPR-like_helical_dom_sf"/>
</dbReference>
<keyword evidence="7" id="KW-0677">Repeat</keyword>
<comment type="cofactor">
    <cofactor evidence="1">
        <name>L-ascorbate</name>
        <dbReference type="ChEBI" id="CHEBI:38290"/>
    </cofactor>
</comment>
<evidence type="ECO:0000256" key="2">
    <source>
        <dbReference type="ARBA" id="ARBA00001962"/>
    </source>
</evidence>
<sequence length="748" mass="86689">MHRLLPVLLIGALFCTASDLDNEIISEKENAERPEESPFDISRNSTIAEIFDNAVKAYLDEDWDECIIGFETALDRYKKYRAQVIKCRQKCKEEARGSAPLFPENIEDLHFYEKKIRETLCLLICNQDYRDVAGSVALKRLPFHTEKKFVERRPYEYLHICYYQKNRYQAAANAIYTFLVIHSSHEMSIKNLRYYLTLPEVKENDVINLENEPHIEMYIKGMMAYDTEDYTEAVGLFENSLRAYIKSEEDCRIYCEGPFDQGWHPEFTSSVSNHFAYCLKCKRGCSIALNNLNGNYHNDLLANHYHYLQFAYYKLGNLKEACAAVESYLLFIPADETMLQNRDYYSALPKVEKDDFKPREEALEYVKRQEYELRLLQFIAQEFEVLEAKFDISGTKWRSKKSKKKAESTVDTEMSQNTSYLSSIHSPPGQSRSTMLLLTNRTRMTNEENQQERKERKSRAAKQLKAISGIRIVAGEEELGGKLRYVADGFLNKTECNLLLQLAQIGAVEGDGYEENKSPHSKFEVFEGVTLGRAALMVYFGLVEPELLDLVLRSTEAARDHLERYLHLDQQLHFTYTHLVCRSALLDTSSDRERLSHAIHADNCLLDDQNNCIRKSPAYTWRDYSAILYLNDDFSGGEFIFAKTQTMESIQSTVQPRCGRMVGFSADGNNLHGVRGILRGKRCALALWFTHDEAHVETERVLARAVLRRVRNSGSVTRDDDFDIPIRHEDMLIERFREDKTLRHLLKN</sequence>
<dbReference type="PANTHER" id="PTHR14049:SF9">
    <property type="entry name" value="PROCOLLAGEN-PROLINE 3-DIOXYGENASE"/>
    <property type="match status" value="1"/>
</dbReference>
<dbReference type="InterPro" id="IPR005123">
    <property type="entry name" value="Oxoglu/Fe-dep_dioxygenase_dom"/>
</dbReference>
<dbReference type="Proteomes" id="UP000694920">
    <property type="component" value="Unplaced"/>
</dbReference>
<keyword evidence="13" id="KW-0325">Glycoprotein</keyword>
<evidence type="ECO:0000313" key="17">
    <source>
        <dbReference type="RefSeq" id="XP_015594433.1"/>
    </source>
</evidence>
<evidence type="ECO:0000256" key="1">
    <source>
        <dbReference type="ARBA" id="ARBA00001961"/>
    </source>
</evidence>
<protein>
    <recommendedName>
        <fullName evidence="4">procollagen-proline 3-dioxygenase</fullName>
        <ecNumber evidence="4">1.14.11.7</ecNumber>
    </recommendedName>
</protein>
<feature type="domain" description="Fe2OG dioxygenase" evidence="15">
    <location>
        <begin position="577"/>
        <end position="691"/>
    </location>
</feature>
<dbReference type="KEGG" id="ccin:107267355"/>
<accession>A0AAJ7BUA6</accession>
<dbReference type="Gene3D" id="2.60.120.620">
    <property type="entry name" value="q2cbj1_9rhob like domain"/>
    <property type="match status" value="1"/>
</dbReference>
<keyword evidence="5" id="KW-0479">Metal-binding</keyword>
<keyword evidence="12" id="KW-0408">Iron</keyword>
<evidence type="ECO:0000256" key="14">
    <source>
        <dbReference type="SAM" id="SignalP"/>
    </source>
</evidence>
<proteinExistence type="inferred from homology"/>
<dbReference type="Gene3D" id="1.25.40.10">
    <property type="entry name" value="Tetratricopeptide repeat domain"/>
    <property type="match status" value="2"/>
</dbReference>